<keyword evidence="3" id="KW-0472">Membrane</keyword>
<protein>
    <submittedName>
        <fullName evidence="5">Major facilitator superfamily domain-containing protein</fullName>
    </submittedName>
</protein>
<feature type="transmembrane region" description="Helical" evidence="3">
    <location>
        <begin position="810"/>
        <end position="828"/>
    </location>
</feature>
<dbReference type="InterPro" id="IPR036259">
    <property type="entry name" value="MFS_trans_sf"/>
</dbReference>
<proteinExistence type="predicted"/>
<dbReference type="Pfam" id="PF07690">
    <property type="entry name" value="MFS_1"/>
    <property type="match status" value="1"/>
</dbReference>
<dbReference type="GeneID" id="98158517"/>
<dbReference type="InterPro" id="IPR020846">
    <property type="entry name" value="MFS_dom"/>
</dbReference>
<evidence type="ECO:0000313" key="5">
    <source>
        <dbReference type="EMBL" id="KAL2843463.1"/>
    </source>
</evidence>
<feature type="transmembrane region" description="Helical" evidence="3">
    <location>
        <begin position="567"/>
        <end position="589"/>
    </location>
</feature>
<keyword evidence="3" id="KW-0812">Transmembrane</keyword>
<dbReference type="RefSeq" id="XP_070895641.1">
    <property type="nucleotide sequence ID" value="XM_071043353.1"/>
</dbReference>
<dbReference type="EMBL" id="JBFXLR010000046">
    <property type="protein sequence ID" value="KAL2843463.1"/>
    <property type="molecule type" value="Genomic_DNA"/>
</dbReference>
<feature type="transmembrane region" description="Helical" evidence="3">
    <location>
        <begin position="714"/>
        <end position="734"/>
    </location>
</feature>
<feature type="transmembrane region" description="Helical" evidence="3">
    <location>
        <begin position="834"/>
        <end position="853"/>
    </location>
</feature>
<reference evidence="5 6" key="1">
    <citation type="submission" date="2024-07" db="EMBL/GenBank/DDBJ databases">
        <title>Section-level genome sequencing and comparative genomics of Aspergillus sections Usti and Cavernicolus.</title>
        <authorList>
            <consortium name="Lawrence Berkeley National Laboratory"/>
            <person name="Nybo J.L."/>
            <person name="Vesth T.C."/>
            <person name="Theobald S."/>
            <person name="Frisvad J.C."/>
            <person name="Larsen T.O."/>
            <person name="Kjaerboelling I."/>
            <person name="Rothschild-Mancinelli K."/>
            <person name="Lyhne E.K."/>
            <person name="Kogle M.E."/>
            <person name="Barry K."/>
            <person name="Clum A."/>
            <person name="Na H."/>
            <person name="Ledsgaard L."/>
            <person name="Lin J."/>
            <person name="Lipzen A."/>
            <person name="Kuo A."/>
            <person name="Riley R."/>
            <person name="Mondo S."/>
            <person name="LaButti K."/>
            <person name="Haridas S."/>
            <person name="Pangalinan J."/>
            <person name="Salamov A.A."/>
            <person name="Simmons B.A."/>
            <person name="Magnuson J.K."/>
            <person name="Chen J."/>
            <person name="Drula E."/>
            <person name="Henrissat B."/>
            <person name="Wiebenga A."/>
            <person name="Lubbers R.J."/>
            <person name="Gomes A.C."/>
            <person name="Macurrencykelacurrency M.R."/>
            <person name="Stajich J."/>
            <person name="Grigoriev I.V."/>
            <person name="Mortensen U.H."/>
            <person name="De vries R.P."/>
            <person name="Baker S.E."/>
            <person name="Andersen M.R."/>
        </authorList>
    </citation>
    <scope>NUCLEOTIDE SEQUENCE [LARGE SCALE GENOMIC DNA]</scope>
    <source>
        <strain evidence="5 6">CBS 756.74</strain>
    </source>
</reference>
<accession>A0ABR4JX02</accession>
<dbReference type="InterPro" id="IPR011701">
    <property type="entry name" value="MFS"/>
</dbReference>
<dbReference type="PANTHER" id="PTHR42910">
    <property type="entry name" value="TRANSPORTER SCO4007-RELATED"/>
    <property type="match status" value="1"/>
</dbReference>
<comment type="caution">
    <text evidence="5">The sequence shown here is derived from an EMBL/GenBank/DDBJ whole genome shotgun (WGS) entry which is preliminary data.</text>
</comment>
<dbReference type="Gene3D" id="1.20.1250.20">
    <property type="entry name" value="MFS general substrate transporter like domains"/>
    <property type="match status" value="1"/>
</dbReference>
<feature type="transmembrane region" description="Helical" evidence="3">
    <location>
        <begin position="601"/>
        <end position="620"/>
    </location>
</feature>
<evidence type="ECO:0000256" key="1">
    <source>
        <dbReference type="ARBA" id="ARBA00004141"/>
    </source>
</evidence>
<evidence type="ECO:0000256" key="2">
    <source>
        <dbReference type="SAM" id="MobiDB-lite"/>
    </source>
</evidence>
<feature type="region of interest" description="Disordered" evidence="2">
    <location>
        <begin position="1"/>
        <end position="65"/>
    </location>
</feature>
<evidence type="ECO:0000256" key="3">
    <source>
        <dbReference type="SAM" id="Phobius"/>
    </source>
</evidence>
<feature type="compositionally biased region" description="Pro residues" evidence="2">
    <location>
        <begin position="7"/>
        <end position="16"/>
    </location>
</feature>
<name>A0ABR4JX02_9EURO</name>
<feature type="domain" description="Major facilitator superfamily (MFS) profile" evidence="4">
    <location>
        <begin position="478"/>
        <end position="855"/>
    </location>
</feature>
<dbReference type="SUPFAM" id="SSF103473">
    <property type="entry name" value="MFS general substrate transporter"/>
    <property type="match status" value="1"/>
</dbReference>
<feature type="transmembrane region" description="Helical" evidence="3">
    <location>
        <begin position="301"/>
        <end position="322"/>
    </location>
</feature>
<dbReference type="PANTHER" id="PTHR42910:SF1">
    <property type="entry name" value="MAJOR FACILITATOR SUPERFAMILY (MFS) PROFILE DOMAIN-CONTAINING PROTEIN"/>
    <property type="match status" value="1"/>
</dbReference>
<gene>
    <name evidence="5" type="ORF">BJX68DRAFT_257473</name>
</gene>
<organism evidence="5 6">
    <name type="scientific">Aspergillus pseudodeflectus</name>
    <dbReference type="NCBI Taxonomy" id="176178"/>
    <lineage>
        <taxon>Eukaryota</taxon>
        <taxon>Fungi</taxon>
        <taxon>Dikarya</taxon>
        <taxon>Ascomycota</taxon>
        <taxon>Pezizomycotina</taxon>
        <taxon>Eurotiomycetes</taxon>
        <taxon>Eurotiomycetidae</taxon>
        <taxon>Eurotiales</taxon>
        <taxon>Aspergillaceae</taxon>
        <taxon>Aspergillus</taxon>
        <taxon>Aspergillus subgen. Nidulantes</taxon>
    </lineage>
</organism>
<sequence length="914" mass="101094">MGKIQLPPSPSLPPTSGPSASADDDLDLPTYDEAAANPQPSIQQPYRDNPLAPPERDHTIPGGIPYLSARQNTRLSNAATLLPSFSSSIDTLENFVERQIRLPPRPCLIIRGTHNESRKSGNETKSETVTDFDFRIDLTRTLLRLCPNGEAAPDSNWSYTAVISDNDGLKAYRGTRWKTRKSKTKIGRIALPERDGDAQSVVDGDEGNRLMAIDVDLENGEAMPGLRGWCERYCNDPASVKSFTYRRHLHGFNLEPMRKSLTDHIRSTGYQGHISITHTLSNGLVTIYSPHWINNFRNNRFVYWLCIILQLWILTWPVIWIMERRYDVVRSEWYSSRCVSDPTPENPGRGKKIYAGGFDEATAAEMWAPVVREAAFQGRCNGEFLGGEEIEQLRRQGEERRQARNSQAGDLISRGQSALNIMGIRNIGGVNVTGAWGGDRSSASSSRFKHNILLRTLLWTPPNCRYNPTSPPTFSIPLNLLFAFAGTFTVANLYYAQPLLDLLAEYFNVSQERASLIPTCSQAGYAVGLIFICPMGDIVRRRPFVLLLTFVTATMWIGLCFTDQYGVFLALSFLTSITTVTPQIMLPLVGDLAPAHRRATAISIVSSGLVLGLLFARLLSGIIASTSAWRNIYFLSLGLQYLIFILLWAFMPDYPRTNDDISYFRILVSIFGLFGKHPVLVQATIMGILCSSAFTGFWTTLTFLLSGEPYEYDTLTIGLFSIAGLTPMIFNPIYSRYIIDKYTTQFSITISLLVTMAGIAIGAYTGLHTVAGPILHAALLDFGLQATMIANRAAIYAVAPKARNRVNTGYMVGVFVGQLMGTAVGNRVYASSGWVVSGSVSLGMVGAALLVGLSRGPRERGWVGWSGGWQWRRGEQVAPQVDMCMLSRSAKASGSGYLDKTSVVFSLHWQECTE</sequence>
<feature type="transmembrane region" description="Helical" evidence="3">
    <location>
        <begin position="663"/>
        <end position="694"/>
    </location>
</feature>
<dbReference type="Proteomes" id="UP001610444">
    <property type="component" value="Unassembled WGS sequence"/>
</dbReference>
<dbReference type="PROSITE" id="PS50850">
    <property type="entry name" value="MFS"/>
    <property type="match status" value="1"/>
</dbReference>
<dbReference type="CDD" id="cd17324">
    <property type="entry name" value="MFS_NepI_like"/>
    <property type="match status" value="1"/>
</dbReference>
<feature type="transmembrane region" description="Helical" evidence="3">
    <location>
        <begin position="476"/>
        <end position="495"/>
    </location>
</feature>
<keyword evidence="3" id="KW-1133">Transmembrane helix</keyword>
<feature type="transmembrane region" description="Helical" evidence="3">
    <location>
        <begin position="544"/>
        <end position="561"/>
    </location>
</feature>
<comment type="subcellular location">
    <subcellularLocation>
        <location evidence="1">Membrane</location>
        <topology evidence="1">Multi-pass membrane protein</topology>
    </subcellularLocation>
</comment>
<keyword evidence="6" id="KW-1185">Reference proteome</keyword>
<feature type="transmembrane region" description="Helical" evidence="3">
    <location>
        <begin position="746"/>
        <end position="767"/>
    </location>
</feature>
<evidence type="ECO:0000259" key="4">
    <source>
        <dbReference type="PROSITE" id="PS50850"/>
    </source>
</evidence>
<feature type="transmembrane region" description="Helical" evidence="3">
    <location>
        <begin position="773"/>
        <end position="798"/>
    </location>
</feature>
<feature type="transmembrane region" description="Helical" evidence="3">
    <location>
        <begin position="632"/>
        <end position="651"/>
    </location>
</feature>
<evidence type="ECO:0000313" key="6">
    <source>
        <dbReference type="Proteomes" id="UP001610444"/>
    </source>
</evidence>